<sequence length="489" mass="53639">MLCLALFFVSAAVATPLLGTEQCVRGPPYWCHNVKTASICGAVVHCQQNVWNQPQMKSVPCDLCKGLLIAVDQLLNNNATQENPQVVCGAIGLCGSQQAALARLQSQIQSNQIPPLTSNEIPQEDLAQRVAPFLLNVPGLLYPQAQENTKHEVPKQETGDLCEDCVKFITDFQDEAKSNTTFVNSLIERIQRQCDLLGPGISDMCKQYISQYAPLIALQLMSMQPKDICSRAEFCPAEVKSSVPMMNLVAAKAVPAVKLVPATKLDAVKNMVRARGSPQCIACKFIMKEVESMLGDEKTEQDVVRVLETVCSVLPPSLSAQCKDLIESYGQAIIKLLLQEADPKTICTVLGLCNDASRAFIPVLDQSQVEAGGLCDICKMAVRYIDGILEQNATQAQIEDAVRKVCSFVPETVRGECDQLIEQYEPMLVQLLLQTLDPDFVCMKVGLCPEAVQSLLGMDQCSWGPAFWCKNMDSAKLCNAVAHCRRHVW</sequence>
<protein>
    <recommendedName>
        <fullName evidence="7">Prosaposin</fullName>
    </recommendedName>
</protein>
<dbReference type="SMART" id="SM00162">
    <property type="entry name" value="SAPA"/>
    <property type="match status" value="2"/>
</dbReference>
<evidence type="ECO:0000313" key="11">
    <source>
        <dbReference type="Ensembl" id="ENSOKIP00005086666.1"/>
    </source>
</evidence>
<feature type="disulfide bond" evidence="8">
    <location>
        <begin position="375"/>
        <end position="448"/>
    </location>
</feature>
<feature type="disulfide bond" evidence="8">
    <location>
        <begin position="64"/>
        <end position="88"/>
    </location>
</feature>
<dbReference type="SUPFAM" id="SSF47862">
    <property type="entry name" value="Saposin"/>
    <property type="match status" value="4"/>
</dbReference>
<feature type="chain" id="PRO_5034417316" description="Prosaposin" evidence="7">
    <location>
        <begin position="20"/>
        <end position="489"/>
    </location>
</feature>
<dbReference type="Ensembl" id="ENSOKIT00005092693.1">
    <property type="protein sequence ID" value="ENSOKIP00005086666.1"/>
    <property type="gene ID" value="ENSOKIG00005037692.1"/>
</dbReference>
<keyword evidence="4" id="KW-0677">Repeat</keyword>
<accession>A0A8C7JDM4</accession>
<comment type="subcellular location">
    <subcellularLocation>
        <location evidence="1">Secreted</location>
    </subcellularLocation>
</comment>
<comment type="function">
    <text evidence="7">Prosaposin: Behaves as a myelinotrophic and neurotrophic factor, these effects are mediated by its G-protein-coupled receptors, GPR37 and GPR37L1, undergoing ligand-mediated internalization followed by ERK phosphorylation signaling.</text>
</comment>
<feature type="disulfide bond" evidence="8">
    <location>
        <begin position="311"/>
        <end position="322"/>
    </location>
</feature>
<evidence type="ECO:0000256" key="1">
    <source>
        <dbReference type="ARBA" id="ARBA00004613"/>
    </source>
</evidence>
<evidence type="ECO:0000256" key="6">
    <source>
        <dbReference type="ARBA" id="ARBA00023180"/>
    </source>
</evidence>
<evidence type="ECO:0000259" key="9">
    <source>
        <dbReference type="PROSITE" id="PS50015"/>
    </source>
</evidence>
<dbReference type="GO" id="GO:0006665">
    <property type="term" value="P:sphingolipid metabolic process"/>
    <property type="evidence" value="ECO:0007669"/>
    <property type="project" value="UniProtKB-UniRule"/>
</dbReference>
<evidence type="ECO:0000256" key="5">
    <source>
        <dbReference type="ARBA" id="ARBA00023157"/>
    </source>
</evidence>
<dbReference type="InterPro" id="IPR051428">
    <property type="entry name" value="Sphingo_Act-Surfact_Prot"/>
</dbReference>
<dbReference type="PROSITE" id="PS51110">
    <property type="entry name" value="SAP_A"/>
    <property type="match status" value="2"/>
</dbReference>
<dbReference type="Gene3D" id="1.10.225.10">
    <property type="entry name" value="Saposin-like"/>
    <property type="match status" value="3"/>
</dbReference>
<reference evidence="11" key="1">
    <citation type="submission" date="2025-08" db="UniProtKB">
        <authorList>
            <consortium name="Ensembl"/>
        </authorList>
    </citation>
    <scope>IDENTIFICATION</scope>
</reference>
<name>A0A8C7JDM4_ONCKI</name>
<dbReference type="GO" id="GO:0005576">
    <property type="term" value="C:extracellular region"/>
    <property type="evidence" value="ECO:0007669"/>
    <property type="project" value="UniProtKB-SubCell"/>
</dbReference>
<dbReference type="PANTHER" id="PTHR11480">
    <property type="entry name" value="SAPOSIN-RELATED"/>
    <property type="match status" value="1"/>
</dbReference>
<dbReference type="PROSITE" id="PS50015">
    <property type="entry name" value="SAP_B"/>
    <property type="match status" value="3"/>
</dbReference>
<evidence type="ECO:0000313" key="12">
    <source>
        <dbReference type="Proteomes" id="UP000694557"/>
    </source>
</evidence>
<dbReference type="InterPro" id="IPR008373">
    <property type="entry name" value="Saposin"/>
</dbReference>
<keyword evidence="12" id="KW-1185">Reference proteome</keyword>
<dbReference type="Proteomes" id="UP000694557">
    <property type="component" value="Unassembled WGS sequence"/>
</dbReference>
<evidence type="ECO:0000256" key="7">
    <source>
        <dbReference type="PIRNR" id="PIRNR002431"/>
    </source>
</evidence>
<evidence type="ECO:0000256" key="3">
    <source>
        <dbReference type="ARBA" id="ARBA00022729"/>
    </source>
</evidence>
<comment type="function">
    <text evidence="7">Saposins are specific low-molecular mass non-enzymic proteins, they participate in the lysosomal degradation of sphingolipids, which takes place by the sequential action of specific hydrolases.</text>
</comment>
<keyword evidence="6" id="KW-0325">Glycoprotein</keyword>
<dbReference type="PRINTS" id="PR01797">
    <property type="entry name" value="SAPOSIN"/>
</dbReference>
<feature type="domain" description="Saposin B-type" evidence="9">
    <location>
        <begin position="371"/>
        <end position="452"/>
    </location>
</feature>
<evidence type="ECO:0000256" key="4">
    <source>
        <dbReference type="ARBA" id="ARBA00022737"/>
    </source>
</evidence>
<feature type="domain" description="Saposin A-type" evidence="10">
    <location>
        <begin position="16"/>
        <end position="56"/>
    </location>
</feature>
<feature type="domain" description="Saposin B-type" evidence="9">
    <location>
        <begin position="276"/>
        <end position="357"/>
    </location>
</feature>
<evidence type="ECO:0000259" key="10">
    <source>
        <dbReference type="PROSITE" id="PS51110"/>
    </source>
</evidence>
<dbReference type="InterPro" id="IPR008139">
    <property type="entry name" value="SaposinB_dom"/>
</dbReference>
<evidence type="ECO:0000256" key="2">
    <source>
        <dbReference type="ARBA" id="ARBA00022525"/>
    </source>
</evidence>
<feature type="disulfide bond" evidence="8">
    <location>
        <begin position="61"/>
        <end position="94"/>
    </location>
</feature>
<dbReference type="GO" id="GO:0005764">
    <property type="term" value="C:lysosome"/>
    <property type="evidence" value="ECO:0007669"/>
    <property type="project" value="UniProtKB-UniRule"/>
</dbReference>
<evidence type="ECO:0000256" key="8">
    <source>
        <dbReference type="PIRSR" id="PIRSR002431-1"/>
    </source>
</evidence>
<feature type="domain" description="Saposin B-type" evidence="9">
    <location>
        <begin position="158"/>
        <end position="239"/>
    </location>
</feature>
<feature type="disulfide bond" evidence="8">
    <location>
        <begin position="406"/>
        <end position="417"/>
    </location>
</feature>
<feature type="disulfide bond" evidence="8">
    <location>
        <begin position="165"/>
        <end position="229"/>
    </location>
</feature>
<dbReference type="GO" id="GO:0019216">
    <property type="term" value="P:regulation of lipid metabolic process"/>
    <property type="evidence" value="ECO:0007669"/>
    <property type="project" value="UniProtKB-UniRule"/>
</dbReference>
<gene>
    <name evidence="11" type="primary">PSAP</name>
    <name evidence="11" type="synonym">psap</name>
</gene>
<dbReference type="InterPro" id="IPR007856">
    <property type="entry name" value="SapB_1"/>
</dbReference>
<dbReference type="GeneTree" id="ENSGT00940000156695"/>
<dbReference type="SMART" id="SM00741">
    <property type="entry name" value="SapB"/>
    <property type="match status" value="3"/>
</dbReference>
<dbReference type="InterPro" id="IPR008138">
    <property type="entry name" value="SapB_2"/>
</dbReference>
<keyword evidence="2" id="KW-0964">Secreted</keyword>
<feature type="domain" description="Saposin A-type" evidence="10">
    <location>
        <begin position="454"/>
        <end position="489"/>
    </location>
</feature>
<feature type="disulfide bond" evidence="8">
    <location>
        <begin position="378"/>
        <end position="442"/>
    </location>
</feature>
<dbReference type="FunFam" id="1.10.225.10:FF:000002">
    <property type="entry name" value="prosaposin isoform X2"/>
    <property type="match status" value="2"/>
</dbReference>
<organism evidence="11 12">
    <name type="scientific">Oncorhynchus kisutch</name>
    <name type="common">Coho salmon</name>
    <name type="synonym">Salmo kisutch</name>
    <dbReference type="NCBI Taxonomy" id="8019"/>
    <lineage>
        <taxon>Eukaryota</taxon>
        <taxon>Metazoa</taxon>
        <taxon>Chordata</taxon>
        <taxon>Craniata</taxon>
        <taxon>Vertebrata</taxon>
        <taxon>Euteleostomi</taxon>
        <taxon>Actinopterygii</taxon>
        <taxon>Neopterygii</taxon>
        <taxon>Teleostei</taxon>
        <taxon>Protacanthopterygii</taxon>
        <taxon>Salmoniformes</taxon>
        <taxon>Salmonidae</taxon>
        <taxon>Salmoninae</taxon>
        <taxon>Oncorhynchus</taxon>
    </lineage>
</organism>
<dbReference type="InterPro" id="IPR021165">
    <property type="entry name" value="Saposin_chordata"/>
</dbReference>
<dbReference type="Pfam" id="PF03489">
    <property type="entry name" value="SapB_2"/>
    <property type="match status" value="3"/>
</dbReference>
<dbReference type="InterPro" id="IPR011001">
    <property type="entry name" value="Saposin-like"/>
</dbReference>
<feature type="disulfide bond" evidence="8">
    <location>
        <begin position="280"/>
        <end position="353"/>
    </location>
</feature>
<dbReference type="InterPro" id="IPR003119">
    <property type="entry name" value="SAP_A"/>
</dbReference>
<reference evidence="11" key="2">
    <citation type="submission" date="2025-09" db="UniProtKB">
        <authorList>
            <consortium name="Ensembl"/>
        </authorList>
    </citation>
    <scope>IDENTIFICATION</scope>
</reference>
<dbReference type="GO" id="GO:0016020">
    <property type="term" value="C:membrane"/>
    <property type="evidence" value="ECO:0007669"/>
    <property type="project" value="GOC"/>
</dbReference>
<dbReference type="Pfam" id="PF02199">
    <property type="entry name" value="SapA"/>
    <property type="match status" value="2"/>
</dbReference>
<feature type="disulfide bond" evidence="8">
    <location>
        <begin position="162"/>
        <end position="235"/>
    </location>
</feature>
<dbReference type="GO" id="GO:0007193">
    <property type="term" value="P:adenylate cyclase-inhibiting G protein-coupled receptor signaling pathway"/>
    <property type="evidence" value="ECO:0007669"/>
    <property type="project" value="UniProtKB-UniRule"/>
</dbReference>
<proteinExistence type="predicted"/>
<keyword evidence="5 8" id="KW-1015">Disulfide bond</keyword>
<dbReference type="PIRSF" id="PIRSF002431">
    <property type="entry name" value="Saposin"/>
    <property type="match status" value="1"/>
</dbReference>
<feature type="signal peptide" evidence="7">
    <location>
        <begin position="1"/>
        <end position="19"/>
    </location>
</feature>
<feature type="disulfide bond" evidence="8">
    <location>
        <begin position="283"/>
        <end position="347"/>
    </location>
</feature>
<feature type="disulfide bond" evidence="8">
    <location>
        <begin position="194"/>
        <end position="205"/>
    </location>
</feature>
<dbReference type="PANTHER" id="PTHR11480:SF3">
    <property type="entry name" value="BCDNA.GH08312"/>
    <property type="match status" value="1"/>
</dbReference>
<dbReference type="Pfam" id="PF05184">
    <property type="entry name" value="SapB_1"/>
    <property type="match status" value="2"/>
</dbReference>
<dbReference type="AlphaFoldDB" id="A0A8C7JDM4"/>
<keyword evidence="3 7" id="KW-0732">Signal</keyword>